<evidence type="ECO:0000313" key="2">
    <source>
        <dbReference type="EMBL" id="KAJ3219955.1"/>
    </source>
</evidence>
<organism evidence="2 3">
    <name type="scientific">Clydaea vesicula</name>
    <dbReference type="NCBI Taxonomy" id="447962"/>
    <lineage>
        <taxon>Eukaryota</taxon>
        <taxon>Fungi</taxon>
        <taxon>Fungi incertae sedis</taxon>
        <taxon>Chytridiomycota</taxon>
        <taxon>Chytridiomycota incertae sedis</taxon>
        <taxon>Chytridiomycetes</taxon>
        <taxon>Lobulomycetales</taxon>
        <taxon>Lobulomycetaceae</taxon>
        <taxon>Clydaea</taxon>
    </lineage>
</organism>
<gene>
    <name evidence="2" type="ORF">HK099_004532</name>
</gene>
<feature type="region of interest" description="Disordered" evidence="1">
    <location>
        <begin position="1"/>
        <end position="20"/>
    </location>
</feature>
<feature type="compositionally biased region" description="Low complexity" evidence="1">
    <location>
        <begin position="217"/>
        <end position="233"/>
    </location>
</feature>
<feature type="region of interest" description="Disordered" evidence="1">
    <location>
        <begin position="214"/>
        <end position="240"/>
    </location>
</feature>
<name>A0AAD5U0D9_9FUNG</name>
<feature type="compositionally biased region" description="Polar residues" evidence="1">
    <location>
        <begin position="8"/>
        <end position="20"/>
    </location>
</feature>
<comment type="caution">
    <text evidence="2">The sequence shown here is derived from an EMBL/GenBank/DDBJ whole genome shotgun (WGS) entry which is preliminary data.</text>
</comment>
<accession>A0AAD5U0D9</accession>
<proteinExistence type="predicted"/>
<sequence length="310" mass="34918">MNSKDETPVASNDSADNNIKSGEDSAKSNIAFLQSSIQNTFIDINCLQSNLLSPITIPKIKINLQSTTSTILKELIAKHFSINFSSIQTLYLVRERLSFFDPRLRNLREFTNLQYSSINLKKIEIDDTNLFQTMQALNIDFLDDQDLIHFIFTVFDENESQLLGTFPLPTYTEVSESASSSIPQEALLPSQAIIGDPKNEIFRKSSKITATVDPSLANATETNNNQNNKPNATQSISNPVQETPAVQRQFKLMNKKNSLNGTTTDNYCVYADKSVGDQQTLKMGNCNNNEIIHKWIYYKDTLYICELNST</sequence>
<dbReference type="Proteomes" id="UP001211065">
    <property type="component" value="Unassembled WGS sequence"/>
</dbReference>
<evidence type="ECO:0000313" key="3">
    <source>
        <dbReference type="Proteomes" id="UP001211065"/>
    </source>
</evidence>
<dbReference type="EMBL" id="JADGJW010000321">
    <property type="protein sequence ID" value="KAJ3219955.1"/>
    <property type="molecule type" value="Genomic_DNA"/>
</dbReference>
<protein>
    <submittedName>
        <fullName evidence="2">Uncharacterized protein</fullName>
    </submittedName>
</protein>
<feature type="non-terminal residue" evidence="2">
    <location>
        <position position="310"/>
    </location>
</feature>
<reference evidence="2" key="1">
    <citation type="submission" date="2020-05" db="EMBL/GenBank/DDBJ databases">
        <title>Phylogenomic resolution of chytrid fungi.</title>
        <authorList>
            <person name="Stajich J.E."/>
            <person name="Amses K."/>
            <person name="Simmons R."/>
            <person name="Seto K."/>
            <person name="Myers J."/>
            <person name="Bonds A."/>
            <person name="Quandt C.A."/>
            <person name="Barry K."/>
            <person name="Liu P."/>
            <person name="Grigoriev I."/>
            <person name="Longcore J.E."/>
            <person name="James T.Y."/>
        </authorList>
    </citation>
    <scope>NUCLEOTIDE SEQUENCE</scope>
    <source>
        <strain evidence="2">JEL0476</strain>
    </source>
</reference>
<keyword evidence="3" id="KW-1185">Reference proteome</keyword>
<evidence type="ECO:0000256" key="1">
    <source>
        <dbReference type="SAM" id="MobiDB-lite"/>
    </source>
</evidence>
<dbReference type="AlphaFoldDB" id="A0AAD5U0D9"/>